<reference evidence="1 2" key="1">
    <citation type="submission" date="2014-03" db="EMBL/GenBank/DDBJ databases">
        <title>Genomics of Bifidobacteria.</title>
        <authorList>
            <person name="Ventura M."/>
            <person name="Milani C."/>
            <person name="Lugli G.A."/>
        </authorList>
    </citation>
    <scope>NUCLEOTIDE SEQUENCE [LARGE SCALE GENOMIC DNA]</scope>
    <source>
        <strain evidence="1 2">DSM 22766</strain>
    </source>
</reference>
<sequence>MGKAKFVFNRKAFSDQVLKSRGIQQVTHDACVKAVGSNPRGRIKVRDQTQGRTRNGVTVITDAKNESVNGALTQTLGRIRI</sequence>
<dbReference type="OrthoDB" id="3237715at2"/>
<dbReference type="RefSeq" id="WP_033504610.1">
    <property type="nucleotide sequence ID" value="NZ_CP011786.1"/>
</dbReference>
<dbReference type="PATRIC" id="fig|1437605.7.peg.217"/>
<evidence type="ECO:0000313" key="1">
    <source>
        <dbReference type="EMBL" id="KFI39792.1"/>
    </source>
</evidence>
<dbReference type="STRING" id="1437605.AB656_01080"/>
<name>A0A086YZU2_9BIFI</name>
<evidence type="ECO:0000313" key="2">
    <source>
        <dbReference type="Proteomes" id="UP000029015"/>
    </source>
</evidence>
<accession>A0A086YZU2</accession>
<dbReference type="AlphaFoldDB" id="A0A086YZU2"/>
<dbReference type="EMBL" id="JGYK01000001">
    <property type="protein sequence ID" value="KFI39792.1"/>
    <property type="molecule type" value="Genomic_DNA"/>
</dbReference>
<dbReference type="eggNOG" id="ENOG5030HMS">
    <property type="taxonomic scope" value="Bacteria"/>
</dbReference>
<dbReference type="Proteomes" id="UP000029015">
    <property type="component" value="Unassembled WGS sequence"/>
</dbReference>
<proteinExistence type="predicted"/>
<keyword evidence="2" id="KW-1185">Reference proteome</keyword>
<organism evidence="1 2">
    <name type="scientific">Bifidobacterium actinocoloniiforme DSM 22766</name>
    <dbReference type="NCBI Taxonomy" id="1437605"/>
    <lineage>
        <taxon>Bacteria</taxon>
        <taxon>Bacillati</taxon>
        <taxon>Actinomycetota</taxon>
        <taxon>Actinomycetes</taxon>
        <taxon>Bifidobacteriales</taxon>
        <taxon>Bifidobacteriaceae</taxon>
        <taxon>Bifidobacterium</taxon>
    </lineage>
</organism>
<comment type="caution">
    <text evidence="1">The sequence shown here is derived from an EMBL/GenBank/DDBJ whole genome shotgun (WGS) entry which is preliminary data.</text>
</comment>
<protein>
    <submittedName>
        <fullName evidence="1">Uncharacterized protein</fullName>
    </submittedName>
</protein>
<gene>
    <name evidence="1" type="ORF">BACT_0492</name>
</gene>
<dbReference type="KEGG" id="bact:AB656_01080"/>